<evidence type="ECO:0000256" key="1">
    <source>
        <dbReference type="ARBA" id="ARBA00023015"/>
    </source>
</evidence>
<keyword evidence="1" id="KW-0805">Transcription regulation</keyword>
<dbReference type="InterPro" id="IPR019888">
    <property type="entry name" value="Tscrpt_reg_AsnC-like"/>
</dbReference>
<dbReference type="InterPro" id="IPR000485">
    <property type="entry name" value="AsnC-type_HTH_dom"/>
</dbReference>
<dbReference type="PANTHER" id="PTHR30154:SF34">
    <property type="entry name" value="TRANSCRIPTIONAL REGULATOR AZLB"/>
    <property type="match status" value="1"/>
</dbReference>
<dbReference type="InterPro" id="IPR011008">
    <property type="entry name" value="Dimeric_a/b-barrel"/>
</dbReference>
<proteinExistence type="predicted"/>
<dbReference type="InterPro" id="IPR036390">
    <property type="entry name" value="WH_DNA-bd_sf"/>
</dbReference>
<dbReference type="InterPro" id="IPR036388">
    <property type="entry name" value="WH-like_DNA-bd_sf"/>
</dbReference>
<feature type="domain" description="HTH asnC-type" evidence="4">
    <location>
        <begin position="18"/>
        <end position="79"/>
    </location>
</feature>
<dbReference type="Pfam" id="PF01037">
    <property type="entry name" value="AsnC_trans_reg"/>
    <property type="match status" value="1"/>
</dbReference>
<dbReference type="GO" id="GO:0005829">
    <property type="term" value="C:cytosol"/>
    <property type="evidence" value="ECO:0007669"/>
    <property type="project" value="TreeGrafter"/>
</dbReference>
<dbReference type="AlphaFoldDB" id="A0AAX4NE43"/>
<dbReference type="Gene3D" id="3.30.70.920">
    <property type="match status" value="1"/>
</dbReference>
<dbReference type="Pfam" id="PF13412">
    <property type="entry name" value="HTH_24"/>
    <property type="match status" value="1"/>
</dbReference>
<dbReference type="Proteomes" id="UP001451606">
    <property type="component" value="Chromosome"/>
</dbReference>
<dbReference type="PRINTS" id="PR00033">
    <property type="entry name" value="HTHASNC"/>
</dbReference>
<evidence type="ECO:0000256" key="3">
    <source>
        <dbReference type="ARBA" id="ARBA00023163"/>
    </source>
</evidence>
<dbReference type="GeneID" id="95967005"/>
<organism evidence="5 6">
    <name type="scientific">Oxyplasma meridianum</name>
    <dbReference type="NCBI Taxonomy" id="3073602"/>
    <lineage>
        <taxon>Archaea</taxon>
        <taxon>Methanobacteriati</taxon>
        <taxon>Thermoplasmatota</taxon>
        <taxon>Thermoplasmata</taxon>
        <taxon>Thermoplasmatales</taxon>
        <taxon>Thermoplasmataceae</taxon>
        <taxon>Oxyplasma</taxon>
    </lineage>
</organism>
<protein>
    <submittedName>
        <fullName evidence="5">Lrp/AsnC family transcriptional regulator</fullName>
    </submittedName>
</protein>
<dbReference type="SUPFAM" id="SSF54909">
    <property type="entry name" value="Dimeric alpha+beta barrel"/>
    <property type="match status" value="1"/>
</dbReference>
<gene>
    <name evidence="5" type="ORF">OXIME_000281</name>
</gene>
<keyword evidence="2" id="KW-0238">DNA-binding</keyword>
<evidence type="ECO:0000313" key="5">
    <source>
        <dbReference type="EMBL" id="WYX99740.1"/>
    </source>
</evidence>
<name>A0AAX4NE43_9ARCH</name>
<accession>A0AAX4NE43</accession>
<dbReference type="SUPFAM" id="SSF46785">
    <property type="entry name" value="Winged helix' DNA-binding domain"/>
    <property type="match status" value="1"/>
</dbReference>
<sequence length="160" mass="18726">MENYFNLLPHVSGMQDKLDKKDLQILNYLKDHSRDKISEIAIKTGIPRATVFERLEKLKREKYISKFTLEVDYEKIGYPVLSYIFISYDSNSGVEQKDICRKLADLENVVSCSIVSGEWDFLMLSIHKSMKDLSEFVLVKLRTMPGIRRTISMPVFEYMK</sequence>
<evidence type="ECO:0000256" key="2">
    <source>
        <dbReference type="ARBA" id="ARBA00023125"/>
    </source>
</evidence>
<evidence type="ECO:0000259" key="4">
    <source>
        <dbReference type="PROSITE" id="PS50956"/>
    </source>
</evidence>
<dbReference type="EMBL" id="CP133772">
    <property type="protein sequence ID" value="WYX99740.1"/>
    <property type="molecule type" value="Genomic_DNA"/>
</dbReference>
<dbReference type="Gene3D" id="1.10.10.10">
    <property type="entry name" value="Winged helix-like DNA-binding domain superfamily/Winged helix DNA-binding domain"/>
    <property type="match status" value="1"/>
</dbReference>
<dbReference type="GO" id="GO:0043200">
    <property type="term" value="P:response to amino acid"/>
    <property type="evidence" value="ECO:0007669"/>
    <property type="project" value="TreeGrafter"/>
</dbReference>
<keyword evidence="6" id="KW-1185">Reference proteome</keyword>
<evidence type="ECO:0000313" key="6">
    <source>
        <dbReference type="Proteomes" id="UP001451606"/>
    </source>
</evidence>
<dbReference type="PANTHER" id="PTHR30154">
    <property type="entry name" value="LEUCINE-RESPONSIVE REGULATORY PROTEIN"/>
    <property type="match status" value="1"/>
</dbReference>
<dbReference type="PROSITE" id="PS50956">
    <property type="entry name" value="HTH_ASNC_2"/>
    <property type="match status" value="1"/>
</dbReference>
<keyword evidence="3" id="KW-0804">Transcription</keyword>
<reference evidence="5 6" key="1">
    <citation type="submission" date="2023-09" db="EMBL/GenBank/DDBJ databases">
        <authorList>
            <person name="Golyshina O.V."/>
            <person name="Lunev E.A."/>
            <person name="Bargiela R."/>
            <person name="Gaines M.C."/>
            <person name="Daum B."/>
            <person name="Bale N.J."/>
            <person name="Koenen M."/>
            <person name="Sinninghe Damst J.S."/>
            <person name="Yakimov M."/>
            <person name="Golyshin P.N."/>
        </authorList>
    </citation>
    <scope>NUCLEOTIDE SEQUENCE [LARGE SCALE GENOMIC DNA]</scope>
    <source>
        <strain evidence="5 6">M1</strain>
    </source>
</reference>
<dbReference type="RefSeq" id="WP_393971703.1">
    <property type="nucleotide sequence ID" value="NZ_CP133772.1"/>
</dbReference>
<dbReference type="SMART" id="SM00344">
    <property type="entry name" value="HTH_ASNC"/>
    <property type="match status" value="1"/>
</dbReference>
<dbReference type="KEGG" id="omr:OXIME_000281"/>
<dbReference type="InterPro" id="IPR019887">
    <property type="entry name" value="Tscrpt_reg_AsnC/Lrp_C"/>
</dbReference>
<dbReference type="GO" id="GO:0043565">
    <property type="term" value="F:sequence-specific DNA binding"/>
    <property type="evidence" value="ECO:0007669"/>
    <property type="project" value="InterPro"/>
</dbReference>